<dbReference type="AlphaFoldDB" id="A0A7R8WP03"/>
<sequence>MNESDDDIQIIVSRETSPIRTVRWKKTPPMNTSRIPGAPTTPRHAGRAARMVKQKRSENDATNRNNIPLITVEDGNSVQSSASIPVAISSTLSVPKWLVVPSTSERPMKRKAPNSNAVGPSAPKRTKPSSVPTRSPKKAPVPKSVKEKAPKIVSASRARPTKAGGQATSAESGVIAQELRIQKRTVEKVLGLYEAQNTVPFVARYRRDATGNLEPEKLWAIQNRLQELRDVQQRAQKVLTEIEKQGKLTPQLCSAIKKATTEEDVNDLYAPYKPTRGPSMADKARGLGLEPVAKQLMEGTMDFRFDPYQLVDQRKEDLSSLEKVVKQLSYIIAEIIYKDPEVISRSKVWLYRHCPELEIRENKAYQRPWENGGGTRSRKELEKAFKEYENARQHFNTALPVNFDRNQPPSHK</sequence>
<feature type="domain" description="Tex-like protein N-terminal" evidence="2">
    <location>
        <begin position="174"/>
        <end position="243"/>
    </location>
</feature>
<dbReference type="InterPro" id="IPR018974">
    <property type="entry name" value="Tex-like_N"/>
</dbReference>
<feature type="region of interest" description="Disordered" evidence="1">
    <location>
        <begin position="25"/>
        <end position="46"/>
    </location>
</feature>
<dbReference type="Pfam" id="PF09371">
    <property type="entry name" value="Tex_N"/>
    <property type="match status" value="1"/>
</dbReference>
<dbReference type="InterPro" id="IPR023323">
    <property type="entry name" value="Tex-like_dom_sf"/>
</dbReference>
<dbReference type="GO" id="GO:0003735">
    <property type="term" value="F:structural constituent of ribosome"/>
    <property type="evidence" value="ECO:0007669"/>
    <property type="project" value="TreeGrafter"/>
</dbReference>
<dbReference type="FunFam" id="1.10.10.650:FF:000001">
    <property type="entry name" value="S1 RNA-binding domain 1"/>
    <property type="match status" value="1"/>
</dbReference>
<dbReference type="PANTHER" id="PTHR10724">
    <property type="entry name" value="30S RIBOSOMAL PROTEIN S1"/>
    <property type="match status" value="1"/>
</dbReference>
<dbReference type="InterPro" id="IPR050437">
    <property type="entry name" value="Ribos_protein_bS1-like"/>
</dbReference>
<evidence type="ECO:0000259" key="2">
    <source>
        <dbReference type="Pfam" id="PF09371"/>
    </source>
</evidence>
<dbReference type="InterPro" id="IPR023319">
    <property type="entry name" value="Tex-like_HTH_dom_sf"/>
</dbReference>
<dbReference type="OrthoDB" id="995477at2759"/>
<organism evidence="3">
    <name type="scientific">Cyprideis torosa</name>
    <dbReference type="NCBI Taxonomy" id="163714"/>
    <lineage>
        <taxon>Eukaryota</taxon>
        <taxon>Metazoa</taxon>
        <taxon>Ecdysozoa</taxon>
        <taxon>Arthropoda</taxon>
        <taxon>Crustacea</taxon>
        <taxon>Oligostraca</taxon>
        <taxon>Ostracoda</taxon>
        <taxon>Podocopa</taxon>
        <taxon>Podocopida</taxon>
        <taxon>Cytherocopina</taxon>
        <taxon>Cytheroidea</taxon>
        <taxon>Cytherideidae</taxon>
        <taxon>Cyprideis</taxon>
    </lineage>
</organism>
<dbReference type="SUPFAM" id="SSF158832">
    <property type="entry name" value="Tex N-terminal region-like"/>
    <property type="match status" value="1"/>
</dbReference>
<dbReference type="Gene3D" id="1.10.3500.10">
    <property type="entry name" value="Tex N-terminal region-like"/>
    <property type="match status" value="1"/>
</dbReference>
<dbReference type="EMBL" id="OB672498">
    <property type="protein sequence ID" value="CAD7235392.1"/>
    <property type="molecule type" value="Genomic_DNA"/>
</dbReference>
<feature type="non-terminal residue" evidence="3">
    <location>
        <position position="412"/>
    </location>
</feature>
<protein>
    <recommendedName>
        <fullName evidence="2">Tex-like protein N-terminal domain-containing protein</fullName>
    </recommendedName>
</protein>
<accession>A0A7R8WP03</accession>
<dbReference type="GO" id="GO:0003729">
    <property type="term" value="F:mRNA binding"/>
    <property type="evidence" value="ECO:0007669"/>
    <property type="project" value="TreeGrafter"/>
</dbReference>
<dbReference type="Gene3D" id="1.10.10.650">
    <property type="entry name" value="RuvA domain 2-like"/>
    <property type="match status" value="1"/>
</dbReference>
<name>A0A7R8WP03_9CRUS</name>
<feature type="region of interest" description="Disordered" evidence="1">
    <location>
        <begin position="104"/>
        <end position="169"/>
    </location>
</feature>
<gene>
    <name evidence="3" type="ORF">CTOB1V02_LOCUS13207</name>
</gene>
<evidence type="ECO:0000313" key="3">
    <source>
        <dbReference type="EMBL" id="CAD7235392.1"/>
    </source>
</evidence>
<reference evidence="3" key="1">
    <citation type="submission" date="2020-11" db="EMBL/GenBank/DDBJ databases">
        <authorList>
            <person name="Tran Van P."/>
        </authorList>
    </citation>
    <scope>NUCLEOTIDE SEQUENCE</scope>
</reference>
<evidence type="ECO:0000256" key="1">
    <source>
        <dbReference type="SAM" id="MobiDB-lite"/>
    </source>
</evidence>
<dbReference type="GO" id="GO:0006412">
    <property type="term" value="P:translation"/>
    <property type="evidence" value="ECO:0007669"/>
    <property type="project" value="TreeGrafter"/>
</dbReference>
<proteinExistence type="predicted"/>